<evidence type="ECO:0000313" key="1">
    <source>
        <dbReference type="EMBL" id="GAM43139.1"/>
    </source>
</evidence>
<dbReference type="EMBL" id="DF933843">
    <property type="protein sequence ID" value="GAM43139.1"/>
    <property type="molecule type" value="Genomic_DNA"/>
</dbReference>
<evidence type="ECO:0000313" key="2">
    <source>
        <dbReference type="Proteomes" id="UP000053095"/>
    </source>
</evidence>
<accession>A0A0B8MYI7</accession>
<gene>
    <name evidence="1" type="ORF">TCE0_047r17709</name>
</gene>
<proteinExistence type="predicted"/>
<reference evidence="2" key="1">
    <citation type="journal article" date="2015" name="Genome Announc.">
        <title>Draft genome sequence of Talaromyces cellulolyticus strain Y-94, a source of lignocellulosic biomass-degrading enzymes.</title>
        <authorList>
            <person name="Fujii T."/>
            <person name="Koike H."/>
            <person name="Sawayama S."/>
            <person name="Yano S."/>
            <person name="Inoue H."/>
        </authorList>
    </citation>
    <scope>NUCLEOTIDE SEQUENCE [LARGE SCALE GENOMIC DNA]</scope>
    <source>
        <strain evidence="2">Y-94</strain>
    </source>
</reference>
<protein>
    <submittedName>
        <fullName evidence="1">Uncharacterized protein</fullName>
    </submittedName>
</protein>
<dbReference type="AlphaFoldDB" id="A0A0B8MYI7"/>
<keyword evidence="2" id="KW-1185">Reference proteome</keyword>
<organism evidence="1 2">
    <name type="scientific">Talaromyces pinophilus</name>
    <name type="common">Penicillium pinophilum</name>
    <dbReference type="NCBI Taxonomy" id="128442"/>
    <lineage>
        <taxon>Eukaryota</taxon>
        <taxon>Fungi</taxon>
        <taxon>Dikarya</taxon>
        <taxon>Ascomycota</taxon>
        <taxon>Pezizomycotina</taxon>
        <taxon>Eurotiomycetes</taxon>
        <taxon>Eurotiomycetidae</taxon>
        <taxon>Eurotiales</taxon>
        <taxon>Trichocomaceae</taxon>
        <taxon>Talaromyces</taxon>
        <taxon>Talaromyces sect. Talaromyces</taxon>
    </lineage>
</organism>
<dbReference type="Proteomes" id="UP000053095">
    <property type="component" value="Unassembled WGS sequence"/>
</dbReference>
<name>A0A0B8MYI7_TALPI</name>
<sequence length="349" mass="39737">MPSSAHIPGIPYVKGPSVLSRLTTASAFLQLPRSPVKYRPNERARALPSTPASRLPRRIAPDAPRRRRFQAALVASAIPCPYLAKFKSRSSSPPRYCRWPTPSMSKNGVSRALQNRRFNPSRPEPTRIPVSVNIRSALPVIPCPLAPRKRVNFVDTRAAAVPSDAVSPSKAVVSRRTFRNPERVARANLYARLADARKSIVSRSANLLRSILVRPDSGKVRPKKSVRFGPTEIREVDFWIDRKRNVFQDGGLWAMGRLQGWRVTPLETPNEDGETEKYMTMWGHDHSSMYYHHPDDPECPHEGCLWQAIARFARRCRRKKINLGCEGENLMRPWSEYRQRARDEGYDIL</sequence>